<dbReference type="Pfam" id="PF02350">
    <property type="entry name" value="Epimerase_2"/>
    <property type="match status" value="1"/>
</dbReference>
<dbReference type="InterPro" id="IPR003331">
    <property type="entry name" value="UDP_GlcNAc_Epimerase_2_dom"/>
</dbReference>
<dbReference type="RefSeq" id="WP_345592519.1">
    <property type="nucleotide sequence ID" value="NZ_BAABJG010000035.1"/>
</dbReference>
<keyword evidence="1" id="KW-0413">Isomerase</keyword>
<dbReference type="InterPro" id="IPR043148">
    <property type="entry name" value="TagF_C"/>
</dbReference>
<gene>
    <name evidence="3" type="ORF">ACFQ4B_33110</name>
</gene>
<dbReference type="Proteomes" id="UP001597180">
    <property type="component" value="Unassembled WGS sequence"/>
</dbReference>
<dbReference type="Gene3D" id="3.40.50.12580">
    <property type="match status" value="1"/>
</dbReference>
<evidence type="ECO:0000313" key="4">
    <source>
        <dbReference type="Proteomes" id="UP001597180"/>
    </source>
</evidence>
<comment type="caution">
    <text evidence="3">The sequence shown here is derived from an EMBL/GenBank/DDBJ whole genome shotgun (WGS) entry which is preliminary data.</text>
</comment>
<feature type="domain" description="UDP-N-acetylglucosamine 2-epimerase" evidence="2">
    <location>
        <begin position="273"/>
        <end position="505"/>
    </location>
</feature>
<proteinExistence type="inferred from homology"/>
<dbReference type="SUPFAM" id="SSF53756">
    <property type="entry name" value="UDP-Glycosyltransferase/glycogen phosphorylase"/>
    <property type="match status" value="1"/>
</dbReference>
<organism evidence="3 4">
    <name type="scientific">Paenibacillus vulneris</name>
    <dbReference type="NCBI Taxonomy" id="1133364"/>
    <lineage>
        <taxon>Bacteria</taxon>
        <taxon>Bacillati</taxon>
        <taxon>Bacillota</taxon>
        <taxon>Bacilli</taxon>
        <taxon>Bacillales</taxon>
        <taxon>Paenibacillaceae</taxon>
        <taxon>Paenibacillus</taxon>
    </lineage>
</organism>
<comment type="similarity">
    <text evidence="1">Belongs to the UDP-N-acetylglucosamine 2-epimerase family.</text>
</comment>
<dbReference type="EMBL" id="JBHTLU010000053">
    <property type="protein sequence ID" value="MFD1224960.1"/>
    <property type="molecule type" value="Genomic_DNA"/>
</dbReference>
<protein>
    <submittedName>
        <fullName evidence="3">UDP-N-acetylglucosamine 2-epimerase</fullName>
    </submittedName>
</protein>
<accession>A0ABW3UVT9</accession>
<reference evidence="4" key="1">
    <citation type="journal article" date="2019" name="Int. J. Syst. Evol. Microbiol.">
        <title>The Global Catalogue of Microorganisms (GCM) 10K type strain sequencing project: providing services to taxonomists for standard genome sequencing and annotation.</title>
        <authorList>
            <consortium name="The Broad Institute Genomics Platform"/>
            <consortium name="The Broad Institute Genome Sequencing Center for Infectious Disease"/>
            <person name="Wu L."/>
            <person name="Ma J."/>
        </authorList>
    </citation>
    <scope>NUCLEOTIDE SEQUENCE [LARGE SCALE GENOMIC DNA]</scope>
    <source>
        <strain evidence="4">CCUG 53270</strain>
    </source>
</reference>
<keyword evidence="4" id="KW-1185">Reference proteome</keyword>
<evidence type="ECO:0000256" key="1">
    <source>
        <dbReference type="RuleBase" id="RU003513"/>
    </source>
</evidence>
<evidence type="ECO:0000259" key="2">
    <source>
        <dbReference type="Pfam" id="PF02350"/>
    </source>
</evidence>
<evidence type="ECO:0000313" key="3">
    <source>
        <dbReference type="EMBL" id="MFD1224960.1"/>
    </source>
</evidence>
<sequence>MIKDNASEEEKITSAILSRIELTELHLQRMMASLLENVEQQMKSFKESIEELIEKKIEECHINQHDLIKLIDERIGQNEHEIKQVVIENTNNIQRKINHHMTLANLNEDATNKKIADISFTLNKNAYQPKEKIKVVFLFQVASFWPSWETFWEACLHDDRFDVKMVLFDHEIEEQTQMKTARAFLDKQNIEYIDYDHFNIEQYQPHILVMQTPYSHWHRPRHLWADEIKSMGIRVIYIPYGIEISDTESSRIAHFQNEVVRNCWRVYTISEPMREQYILHSQIGMQNIKAVGHPKFDKLYVSKEDYVSNEIREAAKGRKIILWKVHFPKEFEVREKGKVMVTPYLDEYLAFARKIIHYPDYLFVFCPHPKFYEMCQWLKKDRTKGIELQAILSSLENVYQYEEDDYRPALFHADYIIVDRSAVMIEAAAMKVPVLYMYNADYKEPMTDAVNHLVESYYQGTGAEDMIQFIEMCKRDEDPLKERRFEAFHKCIPFFDGLSGERIKEDIIAGLESEVII</sequence>
<name>A0ABW3UVT9_9BACL</name>